<proteinExistence type="inferred from homology"/>
<evidence type="ECO:0000313" key="8">
    <source>
        <dbReference type="EMBL" id="KAB1437920.1"/>
    </source>
</evidence>
<protein>
    <submittedName>
        <fullName evidence="8">Glycoside hydrolase family 43 protein</fullName>
    </submittedName>
</protein>
<keyword evidence="2 6" id="KW-0378">Hydrolase</keyword>
<dbReference type="InterPro" id="IPR023296">
    <property type="entry name" value="Glyco_hydro_beta-prop_sf"/>
</dbReference>
<dbReference type="Proteomes" id="UP000461768">
    <property type="component" value="Unassembled WGS sequence"/>
</dbReference>
<comment type="caution">
    <text evidence="8">The sequence shown here is derived from an EMBL/GenBank/DDBJ whole genome shotgun (WGS) entry which is preliminary data.</text>
</comment>
<dbReference type="Pfam" id="PF04616">
    <property type="entry name" value="Glyco_hydro_43"/>
    <property type="match status" value="1"/>
</dbReference>
<name>A0A7V7QJU2_9FIRM</name>
<reference evidence="8 9" key="2">
    <citation type="submission" date="2020-02" db="EMBL/GenBank/DDBJ databases">
        <title>Candidatus Galacturonibacter soehngenii shows hetero-acetogenic catabolism of galacturonic acid but lacks a canonical carbon monoxide dehydrogenase/acetyl-CoA synthase complex.</title>
        <authorList>
            <person name="Diender M."/>
            <person name="Stouten G.R."/>
            <person name="Petersen J.F."/>
            <person name="Nielsen P.H."/>
            <person name="Dueholm M.S."/>
            <person name="Pronk J.T."/>
            <person name="Van Loosdrecht M.C.M."/>
        </authorList>
    </citation>
    <scope>NUCLEOTIDE SEQUENCE [LARGE SCALE GENOMIC DNA]</scope>
    <source>
        <strain evidence="8">GalUA</strain>
    </source>
</reference>
<evidence type="ECO:0000313" key="9">
    <source>
        <dbReference type="Proteomes" id="UP000461768"/>
    </source>
</evidence>
<dbReference type="CDD" id="cd18617">
    <property type="entry name" value="GH43_XynB-like"/>
    <property type="match status" value="1"/>
</dbReference>
<dbReference type="InterPro" id="IPR013320">
    <property type="entry name" value="ConA-like_dom_sf"/>
</dbReference>
<evidence type="ECO:0000259" key="7">
    <source>
        <dbReference type="Pfam" id="PF17851"/>
    </source>
</evidence>
<dbReference type="GO" id="GO:0005975">
    <property type="term" value="P:carbohydrate metabolic process"/>
    <property type="evidence" value="ECO:0007669"/>
    <property type="project" value="InterPro"/>
</dbReference>
<accession>A0A7V7QJU2</accession>
<dbReference type="InterPro" id="IPR051795">
    <property type="entry name" value="Glycosyl_Hydrlase_43"/>
</dbReference>
<comment type="similarity">
    <text evidence="1 6">Belongs to the glycosyl hydrolase 43 family.</text>
</comment>
<sequence>MVTASNPILKGFYPDPSICRVGDNFYLVNSSFAYFPGVPIFHSKDLLNWEQIGHVLDRSSQLPLGNCGHSRGIFAPTIRYHKGIFYMITTNVSSGGNFIVTANQPSGPWSEPYYLGEEAQGIDPSLFFDEDDRCYYVGTRPNPEGVRYNGDWEIWVQEVNLTSMKLVGESTKLWKGALNGVIWPEGPHLYKKGDYYYLMIAEGGTGPNHSITVARSKEVTGPYENNPNNPILTHRHLGSDYPIRYVGHGDLVDDINGNWYVVMLASRQYEGYTNLGRETFIAKVTWEQDWPVINAGIGKLEQEVTLSLEEVKKVPKSSTYHFTTNQLDDSFVMLRNPKDKMYSLTKRENFLRLFLFKESLKEESNPSYLAVRQKDYFYQASTYLEFEAKQELEEAGLCVLQSNLYHVRFVKKKEANKEWIMVIICENGVDKILVKEEVTAKKLELKIVNKGQEADFYYRVNAEYKKVLENVDMHLLSTEVAGGFTGCTIGMYATSNGSESSNYADFAWLSYEALKE</sequence>
<feature type="domain" description="Beta-xylosidase C-terminal Concanavalin A-like" evidence="7">
    <location>
        <begin position="320"/>
        <end position="512"/>
    </location>
</feature>
<evidence type="ECO:0000256" key="4">
    <source>
        <dbReference type="PIRSR" id="PIRSR606710-1"/>
    </source>
</evidence>
<dbReference type="SUPFAM" id="SSF49899">
    <property type="entry name" value="Concanavalin A-like lectins/glucanases"/>
    <property type="match status" value="1"/>
</dbReference>
<dbReference type="RefSeq" id="WP_151144515.1">
    <property type="nucleotide sequence ID" value="NZ_WAGX01000005.1"/>
</dbReference>
<dbReference type="Gene3D" id="2.115.10.20">
    <property type="entry name" value="Glycosyl hydrolase domain, family 43"/>
    <property type="match status" value="1"/>
</dbReference>
<evidence type="ECO:0000256" key="2">
    <source>
        <dbReference type="ARBA" id="ARBA00022801"/>
    </source>
</evidence>
<evidence type="ECO:0000256" key="1">
    <source>
        <dbReference type="ARBA" id="ARBA00009865"/>
    </source>
</evidence>
<evidence type="ECO:0000256" key="5">
    <source>
        <dbReference type="PIRSR" id="PIRSR606710-2"/>
    </source>
</evidence>
<dbReference type="InterPro" id="IPR006710">
    <property type="entry name" value="Glyco_hydro_43"/>
</dbReference>
<dbReference type="GO" id="GO:0004553">
    <property type="term" value="F:hydrolase activity, hydrolyzing O-glycosyl compounds"/>
    <property type="evidence" value="ECO:0007669"/>
    <property type="project" value="InterPro"/>
</dbReference>
<keyword evidence="9" id="KW-1185">Reference proteome</keyword>
<dbReference type="SUPFAM" id="SSF75005">
    <property type="entry name" value="Arabinanase/levansucrase/invertase"/>
    <property type="match status" value="1"/>
</dbReference>
<dbReference type="EMBL" id="WAGX01000005">
    <property type="protein sequence ID" value="KAB1437920.1"/>
    <property type="molecule type" value="Genomic_DNA"/>
</dbReference>
<dbReference type="OrthoDB" id="9801455at2"/>
<dbReference type="Gene3D" id="2.60.120.200">
    <property type="match status" value="1"/>
</dbReference>
<keyword evidence="3 6" id="KW-0326">Glycosidase</keyword>
<dbReference type="InterPro" id="IPR041542">
    <property type="entry name" value="GH43_C2"/>
</dbReference>
<evidence type="ECO:0000256" key="6">
    <source>
        <dbReference type="RuleBase" id="RU361187"/>
    </source>
</evidence>
<feature type="active site" description="Proton acceptor" evidence="4">
    <location>
        <position position="15"/>
    </location>
</feature>
<feature type="active site" description="Proton donor" evidence="4">
    <location>
        <position position="185"/>
    </location>
</feature>
<dbReference type="AlphaFoldDB" id="A0A7V7QJU2"/>
<feature type="site" description="Important for catalytic activity, responsible for pKa modulation of the active site Glu and correct orientation of both the proton donor and substrate" evidence="5">
    <location>
        <position position="123"/>
    </location>
</feature>
<reference evidence="8 9" key="1">
    <citation type="submission" date="2019-09" db="EMBL/GenBank/DDBJ databases">
        <authorList>
            <person name="Valk L.C."/>
        </authorList>
    </citation>
    <scope>NUCLEOTIDE SEQUENCE [LARGE SCALE GENOMIC DNA]</scope>
    <source>
        <strain evidence="8">GalUA</strain>
    </source>
</reference>
<evidence type="ECO:0000256" key="3">
    <source>
        <dbReference type="ARBA" id="ARBA00023295"/>
    </source>
</evidence>
<gene>
    <name evidence="8" type="ORF">F7O84_10055</name>
</gene>
<dbReference type="PANTHER" id="PTHR42812">
    <property type="entry name" value="BETA-XYLOSIDASE"/>
    <property type="match status" value="1"/>
</dbReference>
<dbReference type="Pfam" id="PF17851">
    <property type="entry name" value="GH43_C2"/>
    <property type="match status" value="1"/>
</dbReference>
<dbReference type="PANTHER" id="PTHR42812:SF12">
    <property type="entry name" value="BETA-XYLOSIDASE-RELATED"/>
    <property type="match status" value="1"/>
</dbReference>
<organism evidence="8 9">
    <name type="scientific">Candidatus Galacturonatibacter soehngenii</name>
    <dbReference type="NCBI Taxonomy" id="2307010"/>
    <lineage>
        <taxon>Bacteria</taxon>
        <taxon>Bacillati</taxon>
        <taxon>Bacillota</taxon>
        <taxon>Clostridia</taxon>
        <taxon>Lachnospirales</taxon>
        <taxon>Lachnospiraceae</taxon>
        <taxon>Candidatus Galacturonatibacter</taxon>
    </lineage>
</organism>